<organism evidence="2">
    <name type="scientific">Cuerna arida</name>
    <dbReference type="NCBI Taxonomy" id="1464854"/>
    <lineage>
        <taxon>Eukaryota</taxon>
        <taxon>Metazoa</taxon>
        <taxon>Ecdysozoa</taxon>
        <taxon>Arthropoda</taxon>
        <taxon>Hexapoda</taxon>
        <taxon>Insecta</taxon>
        <taxon>Pterygota</taxon>
        <taxon>Neoptera</taxon>
        <taxon>Paraneoptera</taxon>
        <taxon>Hemiptera</taxon>
        <taxon>Auchenorrhyncha</taxon>
        <taxon>Membracoidea</taxon>
        <taxon>Cicadellidae</taxon>
        <taxon>Cicadellinae</taxon>
        <taxon>Proconiini</taxon>
        <taxon>Cuerna</taxon>
    </lineage>
</organism>
<dbReference type="Gene3D" id="1.10.2080.10">
    <property type="entry name" value="Insect odorant-binding protein A10/Ejaculatory bulb-specific protein 3"/>
    <property type="match status" value="1"/>
</dbReference>
<reference evidence="2" key="1">
    <citation type="submission" date="2015-11" db="EMBL/GenBank/DDBJ databases">
        <title>De novo transcriptome assembly of four potential Pierce s Disease insect vectors from Arizona vineyards.</title>
        <authorList>
            <person name="Tassone E.E."/>
        </authorList>
    </citation>
    <scope>NUCLEOTIDE SEQUENCE</scope>
</reference>
<feature type="chain" id="PRO_5008582599" evidence="1">
    <location>
        <begin position="17"/>
        <end position="122"/>
    </location>
</feature>
<evidence type="ECO:0000313" key="2">
    <source>
        <dbReference type="EMBL" id="JAS43598.1"/>
    </source>
</evidence>
<protein>
    <submittedName>
        <fullName evidence="2">Uncharacterized protein</fullName>
    </submittedName>
</protein>
<proteinExistence type="predicted"/>
<dbReference type="InterPro" id="IPR005055">
    <property type="entry name" value="A10/PebIII"/>
</dbReference>
<name>A0A1B6F072_9HEMI</name>
<dbReference type="PANTHER" id="PTHR11257:SF13">
    <property type="entry name" value="GEO07322P1"/>
    <property type="match status" value="1"/>
</dbReference>
<dbReference type="EMBL" id="GECZ01026171">
    <property type="protein sequence ID" value="JAS43598.1"/>
    <property type="molecule type" value="Transcribed_RNA"/>
</dbReference>
<dbReference type="Pfam" id="PF03392">
    <property type="entry name" value="OS-D"/>
    <property type="match status" value="1"/>
</dbReference>
<accession>A0A1B6F072</accession>
<sequence>VLVLLGLLALAASSFGATTGQYSSRFDTVEVDKILANPRVLENYVKCVTDKGPCTAEGKDIKKILPEVLATSCAKCSPQLRSNVKKTIVAMREKYPNEWAQVVAKYDPKRTHAKDLEAFLKA</sequence>
<dbReference type="InterPro" id="IPR036682">
    <property type="entry name" value="OS_D_A10/PebIII_sf"/>
</dbReference>
<dbReference type="PANTHER" id="PTHR11257">
    <property type="entry name" value="CHEMOSENSORY PROTEIN-RELATED"/>
    <property type="match status" value="1"/>
</dbReference>
<feature type="signal peptide" evidence="1">
    <location>
        <begin position="1"/>
        <end position="16"/>
    </location>
</feature>
<dbReference type="AlphaFoldDB" id="A0A1B6F072"/>
<dbReference type="SUPFAM" id="SSF100910">
    <property type="entry name" value="Chemosensory protein Csp2"/>
    <property type="match status" value="1"/>
</dbReference>
<feature type="non-terminal residue" evidence="2">
    <location>
        <position position="1"/>
    </location>
</feature>
<gene>
    <name evidence="2" type="ORF">g.4337</name>
</gene>
<keyword evidence="1" id="KW-0732">Signal</keyword>
<evidence type="ECO:0000256" key="1">
    <source>
        <dbReference type="SAM" id="SignalP"/>
    </source>
</evidence>